<protein>
    <submittedName>
        <fullName evidence="1">Uncharacterized protein</fullName>
    </submittedName>
</protein>
<reference evidence="1 2" key="1">
    <citation type="submission" date="2019-03" db="EMBL/GenBank/DDBJ databases">
        <title>Genomic Encyclopedia of Type Strains, Phase III (KMG-III): the genomes of soil and plant-associated and newly described type strains.</title>
        <authorList>
            <person name="Whitman W."/>
        </authorList>
    </citation>
    <scope>NUCLEOTIDE SEQUENCE [LARGE SCALE GENOMIC DNA]</scope>
    <source>
        <strain evidence="1 2">CGMCC 1.12801</strain>
    </source>
</reference>
<dbReference type="AlphaFoldDB" id="A0A4R7CV80"/>
<dbReference type="EMBL" id="SNZV01000007">
    <property type="protein sequence ID" value="TDS11732.1"/>
    <property type="molecule type" value="Genomic_DNA"/>
</dbReference>
<comment type="caution">
    <text evidence="1">The sequence shown here is derived from an EMBL/GenBank/DDBJ whole genome shotgun (WGS) entry which is preliminary data.</text>
</comment>
<sequence length="44" mass="5013">MLSNKTILLLLRFEDDTCYAIRNTCGKGPSYPVYSNNLFLVQSL</sequence>
<gene>
    <name evidence="1" type="ORF">B0I21_10773</name>
</gene>
<keyword evidence="2" id="KW-1185">Reference proteome</keyword>
<evidence type="ECO:0000313" key="1">
    <source>
        <dbReference type="EMBL" id="TDS11732.1"/>
    </source>
</evidence>
<dbReference type="Proteomes" id="UP000294752">
    <property type="component" value="Unassembled WGS sequence"/>
</dbReference>
<evidence type="ECO:0000313" key="2">
    <source>
        <dbReference type="Proteomes" id="UP000294752"/>
    </source>
</evidence>
<proteinExistence type="predicted"/>
<name>A0A4R7CV80_9SPHI</name>
<organism evidence="1 2">
    <name type="scientific">Sphingobacterium paludis</name>
    <dbReference type="NCBI Taxonomy" id="1476465"/>
    <lineage>
        <taxon>Bacteria</taxon>
        <taxon>Pseudomonadati</taxon>
        <taxon>Bacteroidota</taxon>
        <taxon>Sphingobacteriia</taxon>
        <taxon>Sphingobacteriales</taxon>
        <taxon>Sphingobacteriaceae</taxon>
        <taxon>Sphingobacterium</taxon>
    </lineage>
</organism>
<accession>A0A4R7CV80</accession>